<gene>
    <name evidence="1" type="ORF">NCTC10338_02972</name>
</gene>
<proteinExistence type="predicted"/>
<reference evidence="1 2" key="1">
    <citation type="submission" date="2018-06" db="EMBL/GenBank/DDBJ databases">
        <authorList>
            <consortium name="Pathogen Informatics"/>
            <person name="Doyle S."/>
        </authorList>
    </citation>
    <scope>NUCLEOTIDE SEQUENCE [LARGE SCALE GENOMIC DNA]</scope>
    <source>
        <strain evidence="1 2">NCTC10338</strain>
    </source>
</reference>
<evidence type="ECO:0000313" key="2">
    <source>
        <dbReference type="Proteomes" id="UP000255295"/>
    </source>
</evidence>
<organism evidence="1 2">
    <name type="scientific">Lysinibacillus sphaericus</name>
    <name type="common">Bacillus sphaericus</name>
    <dbReference type="NCBI Taxonomy" id="1421"/>
    <lineage>
        <taxon>Bacteria</taxon>
        <taxon>Bacillati</taxon>
        <taxon>Bacillota</taxon>
        <taxon>Bacilli</taxon>
        <taxon>Bacillales</taxon>
        <taxon>Bacillaceae</taxon>
        <taxon>Lysinibacillus</taxon>
    </lineage>
</organism>
<dbReference type="EMBL" id="UFSZ01000001">
    <property type="protein sequence ID" value="SUV17860.1"/>
    <property type="molecule type" value="Genomic_DNA"/>
</dbReference>
<evidence type="ECO:0000313" key="1">
    <source>
        <dbReference type="EMBL" id="SUV17860.1"/>
    </source>
</evidence>
<accession>A0AAJ4ZX04</accession>
<comment type="caution">
    <text evidence="1">The sequence shown here is derived from an EMBL/GenBank/DDBJ whole genome shotgun (WGS) entry which is preliminary data.</text>
</comment>
<sequence length="75" mass="8442">MVYPLGLSSYDPFEFGEITSFPSDIHFRIAPNFSTIASQANCGRPILEVAKDISLGRINPKEFLFHIQSILQQVK</sequence>
<name>A0AAJ4ZX04_LYSSH</name>
<dbReference type="Proteomes" id="UP000255295">
    <property type="component" value="Unassembled WGS sequence"/>
</dbReference>
<protein>
    <submittedName>
        <fullName evidence="1">Uncharacterized protein</fullName>
    </submittedName>
</protein>
<dbReference type="AlphaFoldDB" id="A0AAJ4ZX04"/>